<dbReference type="EMBL" id="NHRY01000047">
    <property type="protein sequence ID" value="PPQ37546.1"/>
    <property type="molecule type" value="Genomic_DNA"/>
</dbReference>
<dbReference type="Gene3D" id="3.40.50.10540">
    <property type="entry name" value="Crotonobetainyl-coa:carnitine coa-transferase, domain 1"/>
    <property type="match status" value="1"/>
</dbReference>
<protein>
    <submittedName>
        <fullName evidence="2">CoA transferase</fullName>
    </submittedName>
</protein>
<keyword evidence="1 2" id="KW-0808">Transferase</keyword>
<dbReference type="AlphaFoldDB" id="A0A2S6NMU6"/>
<dbReference type="GO" id="GO:0008410">
    <property type="term" value="F:CoA-transferase activity"/>
    <property type="evidence" value="ECO:0007669"/>
    <property type="project" value="TreeGrafter"/>
</dbReference>
<dbReference type="RefSeq" id="WP_104517427.1">
    <property type="nucleotide sequence ID" value="NZ_NHRY01000047.1"/>
</dbReference>
<evidence type="ECO:0000313" key="2">
    <source>
        <dbReference type="EMBL" id="PPQ37546.1"/>
    </source>
</evidence>
<name>A0A2S6NMU6_RHOGL</name>
<dbReference type="Proteomes" id="UP000239724">
    <property type="component" value="Unassembled WGS sequence"/>
</dbReference>
<evidence type="ECO:0000256" key="1">
    <source>
        <dbReference type="ARBA" id="ARBA00022679"/>
    </source>
</evidence>
<gene>
    <name evidence="2" type="ORF">CCS01_03360</name>
</gene>
<organism evidence="2 3">
    <name type="scientific">Rhodopila globiformis</name>
    <name type="common">Rhodopseudomonas globiformis</name>
    <dbReference type="NCBI Taxonomy" id="1071"/>
    <lineage>
        <taxon>Bacteria</taxon>
        <taxon>Pseudomonadati</taxon>
        <taxon>Pseudomonadota</taxon>
        <taxon>Alphaproteobacteria</taxon>
        <taxon>Acetobacterales</taxon>
        <taxon>Acetobacteraceae</taxon>
        <taxon>Rhodopila</taxon>
    </lineage>
</organism>
<dbReference type="InterPro" id="IPR023606">
    <property type="entry name" value="CoA-Trfase_III_dom_1_sf"/>
</dbReference>
<proteinExistence type="predicted"/>
<dbReference type="InterPro" id="IPR044855">
    <property type="entry name" value="CoA-Trfase_III_dom3_sf"/>
</dbReference>
<dbReference type="Gene3D" id="3.30.1540.10">
    <property type="entry name" value="formyl-coa transferase, domain 3"/>
    <property type="match status" value="1"/>
</dbReference>
<dbReference type="SUPFAM" id="SSF89796">
    <property type="entry name" value="CoA-transferase family III (CaiB/BaiF)"/>
    <property type="match status" value="1"/>
</dbReference>
<evidence type="ECO:0000313" key="3">
    <source>
        <dbReference type="Proteomes" id="UP000239724"/>
    </source>
</evidence>
<accession>A0A2S6NMU6</accession>
<sequence length="391" mass="42257">MLPMEGMRVIALEHAVAAPICTRHLADLGADVIKVERPGEGDFARAYDDYVNGLCSHFIWLNRGKRSVTLDVKHPDARAALDALVRGADVLIQNLAPGAAARLGLTWEALKPVNPKLVVCDISGYGESGPFVQKKAYDLLIQAESGLISVTGSEAEASRVGISIADICTGMYALNGILSALLRRSRTGEGANVKVAMLDALGEWMTYPMLRHAYAGSPPPRMPTSHPSLAPYGAHRTKDGQVILGLQNEREWATFCARVLGRPEVQTDPRFATQADRRAHREELTALIEDFFSTMSSDEVAALLDRAGIANGRLNQPIDAWNHVQFAARDRWREINTANGPVRALLPPATFTDQEAAMGDVPAVGQHTDEILAEIGLSRDKIAAMRAAGAV</sequence>
<reference evidence="2 3" key="1">
    <citation type="journal article" date="2018" name="Arch. Microbiol.">
        <title>New insights into the metabolic potential of the phototrophic purple bacterium Rhodopila globiformis DSM 161(T) from its draft genome sequence and evidence for a vanadium-dependent nitrogenase.</title>
        <authorList>
            <person name="Imhoff J.F."/>
            <person name="Rahn T."/>
            <person name="Kunzel S."/>
            <person name="Neulinger S.C."/>
        </authorList>
    </citation>
    <scope>NUCLEOTIDE SEQUENCE [LARGE SCALE GENOMIC DNA]</scope>
    <source>
        <strain evidence="2 3">DSM 161</strain>
    </source>
</reference>
<dbReference type="Pfam" id="PF02515">
    <property type="entry name" value="CoA_transf_3"/>
    <property type="match status" value="1"/>
</dbReference>
<comment type="caution">
    <text evidence="2">The sequence shown here is derived from an EMBL/GenBank/DDBJ whole genome shotgun (WGS) entry which is preliminary data.</text>
</comment>
<keyword evidence="3" id="KW-1185">Reference proteome</keyword>
<dbReference type="PANTHER" id="PTHR48207:SF3">
    <property type="entry name" value="SUCCINATE--HYDROXYMETHYLGLUTARATE COA-TRANSFERASE"/>
    <property type="match status" value="1"/>
</dbReference>
<dbReference type="OrthoDB" id="9781472at2"/>
<dbReference type="InterPro" id="IPR050483">
    <property type="entry name" value="CoA-transferase_III_domain"/>
</dbReference>
<dbReference type="PANTHER" id="PTHR48207">
    <property type="entry name" value="SUCCINATE--HYDROXYMETHYLGLUTARATE COA-TRANSFERASE"/>
    <property type="match status" value="1"/>
</dbReference>
<dbReference type="InterPro" id="IPR003673">
    <property type="entry name" value="CoA-Trfase_fam_III"/>
</dbReference>